<evidence type="ECO:0000256" key="1">
    <source>
        <dbReference type="ARBA" id="ARBA00022679"/>
    </source>
</evidence>
<organism evidence="4 5">
    <name type="scientific">Candidatus Brevundimonas colombiensis</name>
    <dbReference type="NCBI Taxonomy" id="3121376"/>
    <lineage>
        <taxon>Bacteria</taxon>
        <taxon>Pseudomonadati</taxon>
        <taxon>Pseudomonadota</taxon>
        <taxon>Alphaproteobacteria</taxon>
        <taxon>Caulobacterales</taxon>
        <taxon>Caulobacteraceae</taxon>
        <taxon>Brevundimonas</taxon>
    </lineage>
</organism>
<evidence type="ECO:0000259" key="3">
    <source>
        <dbReference type="Pfam" id="PF00294"/>
    </source>
</evidence>
<accession>A0AAJ5X1F6</accession>
<dbReference type="GO" id="GO:0005829">
    <property type="term" value="C:cytosol"/>
    <property type="evidence" value="ECO:0007669"/>
    <property type="project" value="TreeGrafter"/>
</dbReference>
<sequence length="314" mass="31614">MSNNGLICIGLTTLDVVALPIDALPTDEGTTLVERIVLAPAGTAAGAAMVAATLGLKSRLASAVGGDLTGRVVRMALEEQGVDLSLTETLPDLPTSTTILAVNSQGGRPNFHAMGAGFFAGVSEATTEAASQTRFLHYGGVGGPRLDGGPGAELLKTANAAGAVVSCDLISPQPGAMDELRRLLPMVDYFLPSAAEAVMLSGHDDLADAARFFIDCGAGNCIIKAGARGAVAVLDGAVVAVPAYEIKPVDTTSCGDAFCAGFLTGLDRGLEAIDACRFATATAALVAQGPGTLGQLTGVQDVETAMNTLPTRAA</sequence>
<keyword evidence="1" id="KW-0808">Transferase</keyword>
<dbReference type="Pfam" id="PF00294">
    <property type="entry name" value="PfkB"/>
    <property type="match status" value="1"/>
</dbReference>
<dbReference type="PANTHER" id="PTHR10584">
    <property type="entry name" value="SUGAR KINASE"/>
    <property type="match status" value="1"/>
</dbReference>
<evidence type="ECO:0000256" key="2">
    <source>
        <dbReference type="ARBA" id="ARBA00022777"/>
    </source>
</evidence>
<dbReference type="AlphaFoldDB" id="A0AAJ5X1F6"/>
<dbReference type="InterPro" id="IPR011611">
    <property type="entry name" value="PfkB_dom"/>
</dbReference>
<evidence type="ECO:0000313" key="5">
    <source>
        <dbReference type="Proteomes" id="UP001213664"/>
    </source>
</evidence>
<dbReference type="EMBL" id="CP119326">
    <property type="protein sequence ID" value="WEK40690.1"/>
    <property type="molecule type" value="Genomic_DNA"/>
</dbReference>
<feature type="domain" description="Carbohydrate kinase PfkB" evidence="3">
    <location>
        <begin position="6"/>
        <end position="292"/>
    </location>
</feature>
<dbReference type="Proteomes" id="UP001213664">
    <property type="component" value="Chromosome"/>
</dbReference>
<dbReference type="GO" id="GO:0016301">
    <property type="term" value="F:kinase activity"/>
    <property type="evidence" value="ECO:0007669"/>
    <property type="project" value="UniProtKB-KW"/>
</dbReference>
<dbReference type="SUPFAM" id="SSF53613">
    <property type="entry name" value="Ribokinase-like"/>
    <property type="match status" value="1"/>
</dbReference>
<name>A0AAJ5X1F6_9CAUL</name>
<proteinExistence type="predicted"/>
<evidence type="ECO:0000313" key="4">
    <source>
        <dbReference type="EMBL" id="WEK40690.1"/>
    </source>
</evidence>
<reference evidence="4" key="1">
    <citation type="submission" date="2023-03" db="EMBL/GenBank/DDBJ databases">
        <title>Andean soil-derived lignocellulolytic bacterial consortium as a source of novel taxa and putative plastic-active enzymes.</title>
        <authorList>
            <person name="Diaz-Garcia L."/>
            <person name="Chuvochina M."/>
            <person name="Feuerriegel G."/>
            <person name="Bunk B."/>
            <person name="Sproer C."/>
            <person name="Streit W.R."/>
            <person name="Rodriguez L.M."/>
            <person name="Overmann J."/>
            <person name="Jimenez D.J."/>
        </authorList>
    </citation>
    <scope>NUCLEOTIDE SEQUENCE</scope>
    <source>
        <strain evidence="4">MAG 833</strain>
    </source>
</reference>
<gene>
    <name evidence="4" type="ORF">P0Y50_03510</name>
</gene>
<protein>
    <submittedName>
        <fullName evidence="4">PfkB family carbohydrate kinase</fullName>
    </submittedName>
</protein>
<dbReference type="PANTHER" id="PTHR10584:SF166">
    <property type="entry name" value="RIBOKINASE"/>
    <property type="match status" value="1"/>
</dbReference>
<keyword evidence="2 4" id="KW-0418">Kinase</keyword>
<dbReference type="InterPro" id="IPR029056">
    <property type="entry name" value="Ribokinase-like"/>
</dbReference>
<dbReference type="Gene3D" id="3.40.1190.20">
    <property type="match status" value="1"/>
</dbReference>